<feature type="domain" description="HTH cro/C1-type" evidence="1">
    <location>
        <begin position="34"/>
        <end position="88"/>
    </location>
</feature>
<organism evidence="2 3">
    <name type="scientific">Streptomyces luteoverticillatus</name>
    <name type="common">Streptoverticillium luteoverticillatus</name>
    <dbReference type="NCBI Taxonomy" id="66425"/>
    <lineage>
        <taxon>Bacteria</taxon>
        <taxon>Bacillati</taxon>
        <taxon>Actinomycetota</taxon>
        <taxon>Actinomycetes</taxon>
        <taxon>Kitasatosporales</taxon>
        <taxon>Streptomycetaceae</taxon>
        <taxon>Streptomyces</taxon>
    </lineage>
</organism>
<dbReference type="RefSeq" id="WP_126915640.1">
    <property type="nucleotide sequence ID" value="NZ_CP034587.1"/>
</dbReference>
<dbReference type="PROSITE" id="PS50943">
    <property type="entry name" value="HTH_CROC1"/>
    <property type="match status" value="1"/>
</dbReference>
<dbReference type="GO" id="GO:0003677">
    <property type="term" value="F:DNA binding"/>
    <property type="evidence" value="ECO:0007669"/>
    <property type="project" value="InterPro"/>
</dbReference>
<dbReference type="OrthoDB" id="6401124at2"/>
<dbReference type="InterPro" id="IPR001387">
    <property type="entry name" value="Cro/C1-type_HTH"/>
</dbReference>
<accession>A0A3S9PLE9</accession>
<protein>
    <submittedName>
        <fullName evidence="2">XRE family transcriptional regulator</fullName>
    </submittedName>
</protein>
<proteinExistence type="predicted"/>
<evidence type="ECO:0000259" key="1">
    <source>
        <dbReference type="PROSITE" id="PS50943"/>
    </source>
</evidence>
<keyword evidence="3" id="KW-1185">Reference proteome</keyword>
<name>A0A3S9PLE9_STRLT</name>
<dbReference type="SUPFAM" id="SSF47413">
    <property type="entry name" value="lambda repressor-like DNA-binding domains"/>
    <property type="match status" value="1"/>
</dbReference>
<evidence type="ECO:0000313" key="2">
    <source>
        <dbReference type="EMBL" id="AZQ73124.1"/>
    </source>
</evidence>
<evidence type="ECO:0000313" key="3">
    <source>
        <dbReference type="Proteomes" id="UP000267900"/>
    </source>
</evidence>
<dbReference type="Pfam" id="PF01381">
    <property type="entry name" value="HTH_3"/>
    <property type="match status" value="1"/>
</dbReference>
<sequence length="103" mass="10942">MSTGHHASWKIPEEHRADPAYVEAGAAIALGQAVYDRRMALEIDQGTLAERTGMSLADIERIEGGGTAPTLPLLRVLAAALDAKLDVSIDIEDTHVSFVPHAA</sequence>
<dbReference type="Gene3D" id="1.10.260.40">
    <property type="entry name" value="lambda repressor-like DNA-binding domains"/>
    <property type="match status" value="1"/>
</dbReference>
<dbReference type="SMART" id="SM00530">
    <property type="entry name" value="HTH_XRE"/>
    <property type="match status" value="1"/>
</dbReference>
<reference evidence="2 3" key="1">
    <citation type="submission" date="2018-12" db="EMBL/GenBank/DDBJ databases">
        <title>The whole draft genome of Streptomyce luteoverticillatus CGMCC 15060.</title>
        <authorList>
            <person name="Feng Z."/>
            <person name="Chen G."/>
            <person name="Zhang J."/>
            <person name="Zhu H."/>
            <person name="Yu X."/>
            <person name="Zhang W."/>
            <person name="Zhang X."/>
        </authorList>
    </citation>
    <scope>NUCLEOTIDE SEQUENCE [LARGE SCALE GENOMIC DNA]</scope>
    <source>
        <strain evidence="2 3">CGMCC 15060</strain>
    </source>
</reference>
<dbReference type="EMBL" id="CP034587">
    <property type="protein sequence ID" value="AZQ73124.1"/>
    <property type="molecule type" value="Genomic_DNA"/>
</dbReference>
<dbReference type="Proteomes" id="UP000267900">
    <property type="component" value="Chromosome"/>
</dbReference>
<dbReference type="InterPro" id="IPR010982">
    <property type="entry name" value="Lambda_DNA-bd_dom_sf"/>
</dbReference>
<dbReference type="AlphaFoldDB" id="A0A3S9PLE9"/>
<gene>
    <name evidence="2" type="ORF">EKH77_19615</name>
</gene>
<dbReference type="CDD" id="cd00093">
    <property type="entry name" value="HTH_XRE"/>
    <property type="match status" value="1"/>
</dbReference>